<dbReference type="STRING" id="1838286.Verru16b_02473"/>
<evidence type="ECO:0000313" key="1">
    <source>
        <dbReference type="EMBL" id="AOS45392.1"/>
    </source>
</evidence>
<organism evidence="1 2">
    <name type="scientific">Lacunisphaera limnophila</name>
    <dbReference type="NCBI Taxonomy" id="1838286"/>
    <lineage>
        <taxon>Bacteria</taxon>
        <taxon>Pseudomonadati</taxon>
        <taxon>Verrucomicrobiota</taxon>
        <taxon>Opitutia</taxon>
        <taxon>Opitutales</taxon>
        <taxon>Opitutaceae</taxon>
        <taxon>Lacunisphaera</taxon>
    </lineage>
</organism>
<dbReference type="EMBL" id="CP016094">
    <property type="protein sequence ID" value="AOS45392.1"/>
    <property type="molecule type" value="Genomic_DNA"/>
</dbReference>
<dbReference type="AlphaFoldDB" id="A0A1D8AWY1"/>
<accession>A0A1D8AWY1</accession>
<proteinExistence type="predicted"/>
<dbReference type="KEGG" id="obg:Verru16b_02473"/>
<keyword evidence="2" id="KW-1185">Reference proteome</keyword>
<protein>
    <submittedName>
        <fullName evidence="1">Uncharacterized protein</fullName>
    </submittedName>
</protein>
<evidence type="ECO:0000313" key="2">
    <source>
        <dbReference type="Proteomes" id="UP000095228"/>
    </source>
</evidence>
<reference evidence="1 2" key="1">
    <citation type="submission" date="2016-06" db="EMBL/GenBank/DDBJ databases">
        <title>Three novel species with peptidoglycan cell walls form the new genus Lacunisphaera gen. nov. in the family Opitutaceae of the verrucomicrobial subdivision 4.</title>
        <authorList>
            <person name="Rast P."/>
            <person name="Gloeckner I."/>
            <person name="Jogler M."/>
            <person name="Boedeker C."/>
            <person name="Jeske O."/>
            <person name="Wiegand S."/>
            <person name="Reinhardt R."/>
            <person name="Schumann P."/>
            <person name="Rohde M."/>
            <person name="Spring S."/>
            <person name="Gloeckner F.O."/>
            <person name="Jogler C."/>
        </authorList>
    </citation>
    <scope>NUCLEOTIDE SEQUENCE [LARGE SCALE GENOMIC DNA]</scope>
    <source>
        <strain evidence="1 2">IG16b</strain>
    </source>
</reference>
<name>A0A1D8AWY1_9BACT</name>
<dbReference type="RefSeq" id="WP_157772395.1">
    <property type="nucleotide sequence ID" value="NZ_CP016094.1"/>
</dbReference>
<sequence>MPKPGRRRQPASSPPALYAGLLLLTAWLGAVLALPPARAHDPAPPADALVHQGKPGPWGELEYSRIMIEPPDEFMPPDYTASAARWEFTGFDPVRLEDLLRNAALDATQLQGLLDPAIRTTTPTSLILRPPDDLVLHLSPESRAILYNTLARLPGNPLHQEPFRFRADLIDDWFEGSGVRTEIVTRIRQLLYRRGNSLLFSDPHLVLPALATATERVQLVKTLARKSTLLLKVRIKPDSDLESLARYWGGGRRRKDVRPLLLSLARHPGA</sequence>
<gene>
    <name evidence="1" type="ORF">Verru16b_02473</name>
</gene>
<dbReference type="OrthoDB" id="178752at2"/>
<dbReference type="Proteomes" id="UP000095228">
    <property type="component" value="Chromosome"/>
</dbReference>